<dbReference type="HOGENOM" id="CLU_2484635_0_0_1"/>
<reference evidence="1 2" key="1">
    <citation type="submission" date="2014-04" db="EMBL/GenBank/DDBJ databases">
        <authorList>
            <consortium name="DOE Joint Genome Institute"/>
            <person name="Kuo A."/>
            <person name="Kohler A."/>
            <person name="Nagy L.G."/>
            <person name="Floudas D."/>
            <person name="Copeland A."/>
            <person name="Barry K.W."/>
            <person name="Cichocki N."/>
            <person name="Veneault-Fourrey C."/>
            <person name="LaButti K."/>
            <person name="Lindquist E.A."/>
            <person name="Lipzen A."/>
            <person name="Lundell T."/>
            <person name="Morin E."/>
            <person name="Murat C."/>
            <person name="Sun H."/>
            <person name="Tunlid A."/>
            <person name="Henrissat B."/>
            <person name="Grigoriev I.V."/>
            <person name="Hibbett D.S."/>
            <person name="Martin F."/>
            <person name="Nordberg H.P."/>
            <person name="Cantor M.N."/>
            <person name="Hua S.X."/>
        </authorList>
    </citation>
    <scope>NUCLEOTIDE SEQUENCE [LARGE SCALE GENOMIC DNA]</scope>
    <source>
        <strain evidence="1 2">Foug A</strain>
    </source>
</reference>
<sequence>MKHRTRLAADMQVSCMILEKKSMALRKHLVTRSLTTRASSGTQLSDTNRLSATQAPFCHSAHIIHGVVGPASSGPCDCATANRQRQS</sequence>
<evidence type="ECO:0000313" key="2">
    <source>
        <dbReference type="Proteomes" id="UP000053989"/>
    </source>
</evidence>
<dbReference type="AlphaFoldDB" id="A0A0C2ZTL3"/>
<accession>A0A0C2ZTL3</accession>
<dbReference type="Proteomes" id="UP000053989">
    <property type="component" value="Unassembled WGS sequence"/>
</dbReference>
<keyword evidence="2" id="KW-1185">Reference proteome</keyword>
<name>A0A0C2ZTL3_9AGAM</name>
<reference evidence="2" key="2">
    <citation type="submission" date="2015-01" db="EMBL/GenBank/DDBJ databases">
        <title>Evolutionary Origins and Diversification of the Mycorrhizal Mutualists.</title>
        <authorList>
            <consortium name="DOE Joint Genome Institute"/>
            <consortium name="Mycorrhizal Genomics Consortium"/>
            <person name="Kohler A."/>
            <person name="Kuo A."/>
            <person name="Nagy L.G."/>
            <person name="Floudas D."/>
            <person name="Copeland A."/>
            <person name="Barry K.W."/>
            <person name="Cichocki N."/>
            <person name="Veneault-Fourrey C."/>
            <person name="LaButti K."/>
            <person name="Lindquist E.A."/>
            <person name="Lipzen A."/>
            <person name="Lundell T."/>
            <person name="Morin E."/>
            <person name="Murat C."/>
            <person name="Riley R."/>
            <person name="Ohm R."/>
            <person name="Sun H."/>
            <person name="Tunlid A."/>
            <person name="Henrissat B."/>
            <person name="Grigoriev I.V."/>
            <person name="Hibbett D.S."/>
            <person name="Martin F."/>
        </authorList>
    </citation>
    <scope>NUCLEOTIDE SEQUENCE [LARGE SCALE GENOMIC DNA]</scope>
    <source>
        <strain evidence="2">Foug A</strain>
    </source>
</reference>
<dbReference type="EMBL" id="KN822026">
    <property type="protein sequence ID" value="KIM64858.1"/>
    <property type="molecule type" value="Genomic_DNA"/>
</dbReference>
<gene>
    <name evidence="1" type="ORF">SCLCIDRAFT_597885</name>
</gene>
<proteinExistence type="predicted"/>
<dbReference type="InParanoid" id="A0A0C2ZTL3"/>
<protein>
    <submittedName>
        <fullName evidence="1">Uncharacterized protein</fullName>
    </submittedName>
</protein>
<evidence type="ECO:0000313" key="1">
    <source>
        <dbReference type="EMBL" id="KIM64858.1"/>
    </source>
</evidence>
<organism evidence="1 2">
    <name type="scientific">Scleroderma citrinum Foug A</name>
    <dbReference type="NCBI Taxonomy" id="1036808"/>
    <lineage>
        <taxon>Eukaryota</taxon>
        <taxon>Fungi</taxon>
        <taxon>Dikarya</taxon>
        <taxon>Basidiomycota</taxon>
        <taxon>Agaricomycotina</taxon>
        <taxon>Agaricomycetes</taxon>
        <taxon>Agaricomycetidae</taxon>
        <taxon>Boletales</taxon>
        <taxon>Sclerodermatineae</taxon>
        <taxon>Sclerodermataceae</taxon>
        <taxon>Scleroderma</taxon>
    </lineage>
</organism>